<feature type="region of interest" description="Disordered" evidence="1">
    <location>
        <begin position="48"/>
        <end position="107"/>
    </location>
</feature>
<evidence type="ECO:0000313" key="3">
    <source>
        <dbReference type="EMBL" id="KHE93186.1"/>
    </source>
</evidence>
<feature type="compositionally biased region" description="Polar residues" evidence="1">
    <location>
        <begin position="350"/>
        <end position="367"/>
    </location>
</feature>
<dbReference type="AlphaFoldDB" id="A0A0B0EME5"/>
<evidence type="ECO:0000256" key="2">
    <source>
        <dbReference type="SAM" id="Phobius"/>
    </source>
</evidence>
<feature type="compositionally biased region" description="Basic and acidic residues" evidence="1">
    <location>
        <begin position="55"/>
        <end position="74"/>
    </location>
</feature>
<accession>A0A0B0EME5</accession>
<evidence type="ECO:0000313" key="4">
    <source>
        <dbReference type="Proteomes" id="UP000030652"/>
    </source>
</evidence>
<keyword evidence="2" id="KW-0472">Membrane</keyword>
<feature type="region of interest" description="Disordered" evidence="1">
    <location>
        <begin position="350"/>
        <end position="382"/>
    </location>
</feature>
<organism evidence="3 4">
    <name type="scientific">Candidatus Scalindua brodae</name>
    <dbReference type="NCBI Taxonomy" id="237368"/>
    <lineage>
        <taxon>Bacteria</taxon>
        <taxon>Pseudomonadati</taxon>
        <taxon>Planctomycetota</taxon>
        <taxon>Candidatus Brocadiia</taxon>
        <taxon>Candidatus Brocadiales</taxon>
        <taxon>Candidatus Scalinduaceae</taxon>
        <taxon>Candidatus Scalindua</taxon>
    </lineage>
</organism>
<feature type="compositionally biased region" description="Basic and acidic residues" evidence="1">
    <location>
        <begin position="98"/>
        <end position="107"/>
    </location>
</feature>
<reference evidence="3 4" key="1">
    <citation type="submission" date="2014-10" db="EMBL/GenBank/DDBJ databases">
        <title>Draft genome of anammox bacterium scalindua brodae, obtained using differential coverage binning of sequence data from two enrichment reactors.</title>
        <authorList>
            <person name="Speth D.R."/>
            <person name="Russ L."/>
            <person name="Kartal B."/>
            <person name="Op den Camp H.J."/>
            <person name="Dutilh B.E."/>
            <person name="Jetten M.S."/>
        </authorList>
    </citation>
    <scope>NUCLEOTIDE SEQUENCE [LARGE SCALE GENOMIC DNA]</scope>
    <source>
        <strain evidence="3">RU1</strain>
    </source>
</reference>
<evidence type="ECO:0000256" key="1">
    <source>
        <dbReference type="SAM" id="MobiDB-lite"/>
    </source>
</evidence>
<sequence>MTFNPEIAAIGLFDNLSLTVIVIIISCIVITIVFYRLTKSFYRISKSHTKARQRHTQESEKNEKDGDLADRFPDISDDDKADEEYKNPSVGIYQDNADENRKESLEEDKEKMDEKIIIILEEIEMKISDIKKDVAAKFEQVISNNEECGNKFMGELNKINTAIDGKTQYLISKSAEYESRFMDELNKVNAAINSKAEDIISIVNNYDGKVNAALENAPINQRNLLSSAFEKIASSLCGQQEPSAISTPDQFSEVEVVEEIKKADNVNNKYSPGVASSNNTVDADEVAEKLEVSQRHSDMSACSIKTDYKENNARNEQKINELSRIQGKEVHLNMEDDLVIELTQTDESTISNSSVHKTVSDNPSPSDNRIEARMPDEESGVTVGDTAEKKYCISKEIIKENQKIFETVKDFV</sequence>
<dbReference type="EMBL" id="JRYO01000071">
    <property type="protein sequence ID" value="KHE93186.1"/>
    <property type="molecule type" value="Genomic_DNA"/>
</dbReference>
<keyword evidence="2" id="KW-1133">Transmembrane helix</keyword>
<protein>
    <submittedName>
        <fullName evidence="3">Uncharacterized protein</fullName>
    </submittedName>
</protein>
<comment type="caution">
    <text evidence="3">The sequence shown here is derived from an EMBL/GenBank/DDBJ whole genome shotgun (WGS) entry which is preliminary data.</text>
</comment>
<keyword evidence="2" id="KW-0812">Transmembrane</keyword>
<gene>
    <name evidence="3" type="ORF">SCABRO_01105</name>
</gene>
<dbReference type="Proteomes" id="UP000030652">
    <property type="component" value="Unassembled WGS sequence"/>
</dbReference>
<feature type="transmembrane region" description="Helical" evidence="2">
    <location>
        <begin position="16"/>
        <end position="37"/>
    </location>
</feature>
<name>A0A0B0EME5_9BACT</name>
<proteinExistence type="predicted"/>